<sequence>MVPKQYSKRNKRLERIAYFPWLIQSFAGPLHGIPYGLKDIFAVPGYETTWGSQSYKDQVIYKESNVYKKLKEEGAVLIAKLAPGSLAYDDIWFGGQTKNPRNIKEGSTGSSAGPASSTCAGNVPFAIGTETSGSITFPAARVGVTALRPTFGMVGRSWSMSLSESLDKIGPFARSDPEDRSSKNIHLEDPFLMDVTKLTVGYLPDADMEVVKVLEKKEVKMVPFELKYSLSTVQFTLKITMEVDVLVHFDHWQRTGLDEVYEDQNAWPVVVRRARLISAVDYMQAQRARGKLAQEMKDLMEKQKRHEGLDRLSHLIISRNEGLDRLSHLIIYL</sequence>
<dbReference type="PANTHER" id="PTHR11895:SF73">
    <property type="entry name" value="AMIDASE FAMILY PROTEIN"/>
    <property type="match status" value="1"/>
</dbReference>
<dbReference type="Gene3D" id="3.90.1300.10">
    <property type="entry name" value="Amidase signature (AS) domain"/>
    <property type="match status" value="1"/>
</dbReference>
<dbReference type="SUPFAM" id="SSF75304">
    <property type="entry name" value="Amidase signature (AS) enzymes"/>
    <property type="match status" value="1"/>
</dbReference>
<dbReference type="PaxDb" id="3218-PP1S277_7V6.1"/>
<dbReference type="EnsemblPlants" id="Pp3c17_7850V3.1">
    <property type="protein sequence ID" value="Pp3c17_7850V3.1"/>
    <property type="gene ID" value="Pp3c17_7850"/>
</dbReference>
<dbReference type="OMA" id="RIAYFPW"/>
<reference evidence="2 4" key="1">
    <citation type="journal article" date="2008" name="Science">
        <title>The Physcomitrella genome reveals evolutionary insights into the conquest of land by plants.</title>
        <authorList>
            <person name="Rensing S."/>
            <person name="Lang D."/>
            <person name="Zimmer A."/>
            <person name="Terry A."/>
            <person name="Salamov A."/>
            <person name="Shapiro H."/>
            <person name="Nishiyama T."/>
            <person name="Perroud P.-F."/>
            <person name="Lindquist E."/>
            <person name="Kamisugi Y."/>
            <person name="Tanahashi T."/>
            <person name="Sakakibara K."/>
            <person name="Fujita T."/>
            <person name="Oishi K."/>
            <person name="Shin-I T."/>
            <person name="Kuroki Y."/>
            <person name="Toyoda A."/>
            <person name="Suzuki Y."/>
            <person name="Hashimoto A."/>
            <person name="Yamaguchi K."/>
            <person name="Sugano A."/>
            <person name="Kohara Y."/>
            <person name="Fujiyama A."/>
            <person name="Anterola A."/>
            <person name="Aoki S."/>
            <person name="Ashton N."/>
            <person name="Barbazuk W.B."/>
            <person name="Barker E."/>
            <person name="Bennetzen J."/>
            <person name="Bezanilla M."/>
            <person name="Blankenship R."/>
            <person name="Cho S.H."/>
            <person name="Dutcher S."/>
            <person name="Estelle M."/>
            <person name="Fawcett J.A."/>
            <person name="Gundlach H."/>
            <person name="Hanada K."/>
            <person name="Heyl A."/>
            <person name="Hicks K.A."/>
            <person name="Hugh J."/>
            <person name="Lohr M."/>
            <person name="Mayer K."/>
            <person name="Melkozernov A."/>
            <person name="Murata T."/>
            <person name="Nelson D."/>
            <person name="Pils B."/>
            <person name="Prigge M."/>
            <person name="Reiss B."/>
            <person name="Renner T."/>
            <person name="Rombauts S."/>
            <person name="Rushton P."/>
            <person name="Sanderfoot A."/>
            <person name="Schween G."/>
            <person name="Shiu S.-H."/>
            <person name="Stueber K."/>
            <person name="Theodoulou F.L."/>
            <person name="Tu H."/>
            <person name="Van de Peer Y."/>
            <person name="Verrier P.J."/>
            <person name="Waters E."/>
            <person name="Wood A."/>
            <person name="Yang L."/>
            <person name="Cove D."/>
            <person name="Cuming A."/>
            <person name="Hasebe M."/>
            <person name="Lucas S."/>
            <person name="Mishler D.B."/>
            <person name="Reski R."/>
            <person name="Grigoriev I."/>
            <person name="Quatrano R.S."/>
            <person name="Boore J.L."/>
        </authorList>
    </citation>
    <scope>NUCLEOTIDE SEQUENCE [LARGE SCALE GENOMIC DNA]</scope>
    <source>
        <strain evidence="3 4">cv. Gransden 2004</strain>
    </source>
</reference>
<dbReference type="GO" id="GO:0003824">
    <property type="term" value="F:catalytic activity"/>
    <property type="evidence" value="ECO:0007669"/>
    <property type="project" value="InterPro"/>
</dbReference>
<dbReference type="Proteomes" id="UP000006727">
    <property type="component" value="Chromosome 17"/>
</dbReference>
<protein>
    <recommendedName>
        <fullName evidence="1">Amidase domain-containing protein</fullName>
    </recommendedName>
</protein>
<dbReference type="InterPro" id="IPR036928">
    <property type="entry name" value="AS_sf"/>
</dbReference>
<evidence type="ECO:0000313" key="4">
    <source>
        <dbReference type="Proteomes" id="UP000006727"/>
    </source>
</evidence>
<proteinExistence type="predicted"/>
<gene>
    <name evidence="2" type="ORF">PHYPA_021787</name>
</gene>
<dbReference type="InterPro" id="IPR000120">
    <property type="entry name" value="Amidase"/>
</dbReference>
<evidence type="ECO:0000259" key="1">
    <source>
        <dbReference type="Pfam" id="PF01425"/>
    </source>
</evidence>
<dbReference type="STRING" id="3218.A0A2K1J334"/>
<reference evidence="2 4" key="2">
    <citation type="journal article" date="2018" name="Plant J.">
        <title>The Physcomitrella patens chromosome-scale assembly reveals moss genome structure and evolution.</title>
        <authorList>
            <person name="Lang D."/>
            <person name="Ullrich K.K."/>
            <person name="Murat F."/>
            <person name="Fuchs J."/>
            <person name="Jenkins J."/>
            <person name="Haas F.B."/>
            <person name="Piednoel M."/>
            <person name="Gundlach H."/>
            <person name="Van Bel M."/>
            <person name="Meyberg R."/>
            <person name="Vives C."/>
            <person name="Morata J."/>
            <person name="Symeonidi A."/>
            <person name="Hiss M."/>
            <person name="Muchero W."/>
            <person name="Kamisugi Y."/>
            <person name="Saleh O."/>
            <person name="Blanc G."/>
            <person name="Decker E.L."/>
            <person name="van Gessel N."/>
            <person name="Grimwood J."/>
            <person name="Hayes R.D."/>
            <person name="Graham S.W."/>
            <person name="Gunter L.E."/>
            <person name="McDaniel S.F."/>
            <person name="Hoernstein S.N.W."/>
            <person name="Larsson A."/>
            <person name="Li F.W."/>
            <person name="Perroud P.F."/>
            <person name="Phillips J."/>
            <person name="Ranjan P."/>
            <person name="Rokshar D.S."/>
            <person name="Rothfels C.J."/>
            <person name="Schneider L."/>
            <person name="Shu S."/>
            <person name="Stevenson D.W."/>
            <person name="Thummler F."/>
            <person name="Tillich M."/>
            <person name="Villarreal Aguilar J.C."/>
            <person name="Widiez T."/>
            <person name="Wong G.K."/>
            <person name="Wymore A."/>
            <person name="Zhang Y."/>
            <person name="Zimmer A.D."/>
            <person name="Quatrano R.S."/>
            <person name="Mayer K.F.X."/>
            <person name="Goodstein D."/>
            <person name="Casacuberta J.M."/>
            <person name="Vandepoele K."/>
            <person name="Reski R."/>
            <person name="Cuming A.C."/>
            <person name="Tuskan G.A."/>
            <person name="Maumus F."/>
            <person name="Salse J."/>
            <person name="Schmutz J."/>
            <person name="Rensing S.A."/>
        </authorList>
    </citation>
    <scope>NUCLEOTIDE SEQUENCE [LARGE SCALE GENOMIC DNA]</scope>
    <source>
        <strain evidence="3 4">cv. Gransden 2004</strain>
    </source>
</reference>
<dbReference type="Pfam" id="PF01425">
    <property type="entry name" value="Amidase"/>
    <property type="match status" value="1"/>
</dbReference>
<accession>A0A2K1J334</accession>
<dbReference type="InterPro" id="IPR023631">
    <property type="entry name" value="Amidase_dom"/>
</dbReference>
<dbReference type="Gramene" id="Pp3c17_7850V3.1">
    <property type="protein sequence ID" value="Pp3c17_7850V3.1"/>
    <property type="gene ID" value="Pp3c17_7850"/>
</dbReference>
<name>A0A2K1J334_PHYPA</name>
<evidence type="ECO:0000313" key="2">
    <source>
        <dbReference type="EMBL" id="PNR35937.1"/>
    </source>
</evidence>
<dbReference type="AlphaFoldDB" id="A0A2K1J334"/>
<dbReference type="EMBL" id="ABEU02000017">
    <property type="protein sequence ID" value="PNR35937.1"/>
    <property type="molecule type" value="Genomic_DNA"/>
</dbReference>
<dbReference type="PANTHER" id="PTHR11895">
    <property type="entry name" value="TRANSAMIDASE"/>
    <property type="match status" value="1"/>
</dbReference>
<keyword evidence="4" id="KW-1185">Reference proteome</keyword>
<feature type="domain" description="Amidase" evidence="1">
    <location>
        <begin position="27"/>
        <end position="175"/>
    </location>
</feature>
<reference evidence="3" key="3">
    <citation type="submission" date="2020-12" db="UniProtKB">
        <authorList>
            <consortium name="EnsemblPlants"/>
        </authorList>
    </citation>
    <scope>IDENTIFICATION</scope>
</reference>
<dbReference type="InParanoid" id="A0A2K1J334"/>
<evidence type="ECO:0000313" key="3">
    <source>
        <dbReference type="EnsemblPlants" id="Pp3c17_7850V3.1"/>
    </source>
</evidence>
<organism evidence="2">
    <name type="scientific">Physcomitrium patens</name>
    <name type="common">Spreading-leaved earth moss</name>
    <name type="synonym">Physcomitrella patens</name>
    <dbReference type="NCBI Taxonomy" id="3218"/>
    <lineage>
        <taxon>Eukaryota</taxon>
        <taxon>Viridiplantae</taxon>
        <taxon>Streptophyta</taxon>
        <taxon>Embryophyta</taxon>
        <taxon>Bryophyta</taxon>
        <taxon>Bryophytina</taxon>
        <taxon>Bryopsida</taxon>
        <taxon>Funariidae</taxon>
        <taxon>Funariales</taxon>
        <taxon>Funariaceae</taxon>
        <taxon>Physcomitrium</taxon>
    </lineage>
</organism>